<dbReference type="AlphaFoldDB" id="A0A0R3RDT6"/>
<organism evidence="1">
    <name type="scientific">Brugia timori</name>
    <dbReference type="NCBI Taxonomy" id="42155"/>
    <lineage>
        <taxon>Eukaryota</taxon>
        <taxon>Metazoa</taxon>
        <taxon>Ecdysozoa</taxon>
        <taxon>Nematoda</taxon>
        <taxon>Chromadorea</taxon>
        <taxon>Rhabditida</taxon>
        <taxon>Spirurina</taxon>
        <taxon>Spiruromorpha</taxon>
        <taxon>Filarioidea</taxon>
        <taxon>Onchocercidae</taxon>
        <taxon>Brugia</taxon>
    </lineage>
</organism>
<sequence>LRENIVRIFIFLLLELKLNYRLILRNSKNYTFCNKLLFIYLTILLLKRT</sequence>
<accession>A0A0R3RDT6</accession>
<protein>
    <submittedName>
        <fullName evidence="1">Uncharacterized protein</fullName>
    </submittedName>
</protein>
<dbReference type="WBParaSite" id="BTMF_0001821401-mRNA-1">
    <property type="protein sequence ID" value="BTMF_0001821401-mRNA-1"/>
    <property type="gene ID" value="BTMF_0001821401"/>
</dbReference>
<evidence type="ECO:0000313" key="1">
    <source>
        <dbReference type="WBParaSite" id="BTMF_0001821401-mRNA-1"/>
    </source>
</evidence>
<proteinExistence type="predicted"/>
<reference evidence="1" key="1">
    <citation type="submission" date="2017-02" db="UniProtKB">
        <authorList>
            <consortium name="WormBaseParasite"/>
        </authorList>
    </citation>
    <scope>IDENTIFICATION</scope>
</reference>
<name>A0A0R3RDT6_9BILA</name>